<dbReference type="KEGG" id="bqy:MUS_0966"/>
<dbReference type="SUPFAM" id="SSF81338">
    <property type="entry name" value="Aquaporin-like"/>
    <property type="match status" value="1"/>
</dbReference>
<dbReference type="GO" id="GO:0005886">
    <property type="term" value="C:plasma membrane"/>
    <property type="evidence" value="ECO:0007669"/>
    <property type="project" value="TreeGrafter"/>
</dbReference>
<gene>
    <name evidence="9" type="primary">glpF</name>
    <name evidence="9" type="ORF">MUS_0966</name>
</gene>
<dbReference type="PANTHER" id="PTHR43829:SF9">
    <property type="entry name" value="AQUAPORIN-9"/>
    <property type="match status" value="1"/>
</dbReference>
<evidence type="ECO:0000256" key="2">
    <source>
        <dbReference type="ARBA" id="ARBA00006175"/>
    </source>
</evidence>
<evidence type="ECO:0000256" key="7">
    <source>
        <dbReference type="RuleBase" id="RU000477"/>
    </source>
</evidence>
<protein>
    <submittedName>
        <fullName evidence="9">Glycerol uptake facilitator protein</fullName>
    </submittedName>
</protein>
<dbReference type="PROSITE" id="PS00221">
    <property type="entry name" value="MIP"/>
    <property type="match status" value="1"/>
</dbReference>
<feature type="transmembrane region" description="Helical" evidence="8">
    <location>
        <begin position="152"/>
        <end position="172"/>
    </location>
</feature>
<feature type="transmembrane region" description="Helical" evidence="8">
    <location>
        <begin position="184"/>
        <end position="205"/>
    </location>
</feature>
<dbReference type="NCBIfam" id="TIGR00861">
    <property type="entry name" value="MIP"/>
    <property type="match status" value="1"/>
</dbReference>
<evidence type="ECO:0000313" key="9">
    <source>
        <dbReference type="EMBL" id="AFJ61005.1"/>
    </source>
</evidence>
<evidence type="ECO:0000256" key="5">
    <source>
        <dbReference type="ARBA" id="ARBA00022989"/>
    </source>
</evidence>
<comment type="subcellular location">
    <subcellularLocation>
        <location evidence="1">Membrane</location>
        <topology evidence="1">Multi-pass membrane protein</topology>
    </subcellularLocation>
</comment>
<dbReference type="Proteomes" id="UP000002878">
    <property type="component" value="Chromosome"/>
</dbReference>
<feature type="transmembrane region" description="Helical" evidence="8">
    <location>
        <begin position="58"/>
        <end position="83"/>
    </location>
</feature>
<feature type="transmembrane region" description="Helical" evidence="8">
    <location>
        <begin position="263"/>
        <end position="281"/>
    </location>
</feature>
<evidence type="ECO:0000256" key="6">
    <source>
        <dbReference type="ARBA" id="ARBA00023136"/>
    </source>
</evidence>
<evidence type="ECO:0000256" key="3">
    <source>
        <dbReference type="ARBA" id="ARBA00022448"/>
    </source>
</evidence>
<dbReference type="PATRIC" id="fig|1126211.3.peg.914"/>
<feature type="transmembrane region" description="Helical" evidence="8">
    <location>
        <begin position="232"/>
        <end position="251"/>
    </location>
</feature>
<feature type="transmembrane region" description="Helical" evidence="8">
    <location>
        <begin position="25"/>
        <end position="46"/>
    </location>
</feature>
<dbReference type="HOGENOM" id="CLU_020019_9_2_9"/>
<reference evidence="9 10" key="1">
    <citation type="journal article" date="2012" name="J. Biotechnol.">
        <title>Genome sequence of the plant growth promoting strain Bacillus amyloliquefaciens subsp. plantarum B9601-Y2 and expression of mersacidin and other secondary metabolites.</title>
        <authorList>
            <person name="He P."/>
            <person name="Hao K."/>
            <person name="Blom J."/>
            <person name="Ruckert C."/>
            <person name="Vater J."/>
            <person name="Mao Z."/>
            <person name="Wu Y."/>
            <person name="Hou M."/>
            <person name="He P."/>
            <person name="He Y."/>
            <person name="Borriss R."/>
        </authorList>
    </citation>
    <scope>NUCLEOTIDE SEQUENCE [LARGE SCALE GENOMIC DNA]</scope>
    <source>
        <strain evidence="9">Y2</strain>
    </source>
</reference>
<proteinExistence type="inferred from homology"/>
<dbReference type="InterPro" id="IPR050363">
    <property type="entry name" value="MIP/Aquaporin"/>
</dbReference>
<dbReference type="PANTHER" id="PTHR43829">
    <property type="entry name" value="AQUAPORIN OR AQUAGLYCEROPORIN RELATED"/>
    <property type="match status" value="1"/>
</dbReference>
<dbReference type="InterPro" id="IPR023271">
    <property type="entry name" value="Aquaporin-like"/>
</dbReference>
<dbReference type="Pfam" id="PF00230">
    <property type="entry name" value="MIP"/>
    <property type="match status" value="1"/>
</dbReference>
<dbReference type="PRINTS" id="PR00783">
    <property type="entry name" value="MINTRINSICP"/>
</dbReference>
<organism evidence="9 10">
    <name type="scientific">Bacillus amyloliquefaciens (strain Y2)</name>
    <name type="common">Bacillus amyloliquefaciens subsp. plantarum (strain B9601-Y2)</name>
    <dbReference type="NCBI Taxonomy" id="1155777"/>
    <lineage>
        <taxon>Bacteria</taxon>
        <taxon>Bacillati</taxon>
        <taxon>Bacillota</taxon>
        <taxon>Bacilli</taxon>
        <taxon>Bacillales</taxon>
        <taxon>Bacillaceae</taxon>
        <taxon>Bacillus</taxon>
        <taxon>Bacillus amyloliquefaciens group</taxon>
    </lineage>
</organism>
<dbReference type="GO" id="GO:0015254">
    <property type="term" value="F:glycerol channel activity"/>
    <property type="evidence" value="ECO:0007669"/>
    <property type="project" value="TreeGrafter"/>
</dbReference>
<evidence type="ECO:0000256" key="8">
    <source>
        <dbReference type="SAM" id="Phobius"/>
    </source>
</evidence>
<name>I2C2Y1_BACAY</name>
<feature type="transmembrane region" description="Helical" evidence="8">
    <location>
        <begin position="103"/>
        <end position="123"/>
    </location>
</feature>
<sequence length="296" mass="31457">MGFLFSITLSNLLFCHLGGMMMTAFWGEVIGTMLLVIFGGGVCAGVNLKKSLSYQSGWIVIVFGWGLGVAMAAYAVGSISGAHLNPALTIGLALEGSFPWKEVPVYIAGQMIGAMIGAVVVYLHYLPHWKATDDPAAKLGVFSTGPSIPHTFGNMISEVIGTFVLVLGILAIGANEFTKGLNPLIVGFLIVAIGISLGGTTGYAINPARDLGPRIAHAFLPIPKKGPSNWKYAWIPVVGPIMGGAFGGVFYNAAFKGNVTPSFWFVSVIMVVVLFILYIYTKKSQSRKILSNSEYI</sequence>
<dbReference type="EMBL" id="CP003332">
    <property type="protein sequence ID" value="AFJ61005.1"/>
    <property type="molecule type" value="Genomic_DNA"/>
</dbReference>
<evidence type="ECO:0000313" key="10">
    <source>
        <dbReference type="Proteomes" id="UP000002878"/>
    </source>
</evidence>
<keyword evidence="4 7" id="KW-0812">Transmembrane</keyword>
<dbReference type="Gene3D" id="1.20.1080.10">
    <property type="entry name" value="Glycerol uptake facilitator protein"/>
    <property type="match status" value="1"/>
</dbReference>
<dbReference type="InterPro" id="IPR000425">
    <property type="entry name" value="MIP"/>
</dbReference>
<dbReference type="AlphaFoldDB" id="I2C2Y1"/>
<evidence type="ECO:0000256" key="1">
    <source>
        <dbReference type="ARBA" id="ARBA00004141"/>
    </source>
</evidence>
<keyword evidence="6 8" id="KW-0472">Membrane</keyword>
<dbReference type="InterPro" id="IPR022357">
    <property type="entry name" value="MIP_CS"/>
</dbReference>
<keyword evidence="3 7" id="KW-0813">Transport</keyword>
<accession>I2C2Y1</accession>
<evidence type="ECO:0000256" key="4">
    <source>
        <dbReference type="ARBA" id="ARBA00022692"/>
    </source>
</evidence>
<keyword evidence="5 8" id="KW-1133">Transmembrane helix</keyword>
<comment type="similarity">
    <text evidence="2 7">Belongs to the MIP/aquaporin (TC 1.A.8) family.</text>
</comment>
<dbReference type="CDD" id="cd00333">
    <property type="entry name" value="MIP"/>
    <property type="match status" value="1"/>
</dbReference>